<dbReference type="PANTHER" id="PTHR13215">
    <property type="entry name" value="RNA POLYMERASE II TRANSCRIPTIONAL COACTIVATOR"/>
    <property type="match status" value="1"/>
</dbReference>
<evidence type="ECO:0000259" key="8">
    <source>
        <dbReference type="PROSITE" id="PS51998"/>
    </source>
</evidence>
<gene>
    <name evidence="9" type="ORF">GIB67_001573</name>
</gene>
<dbReference type="GO" id="GO:0005634">
    <property type="term" value="C:nucleus"/>
    <property type="evidence" value="ECO:0007669"/>
    <property type="project" value="UniProtKB-SubCell"/>
</dbReference>
<keyword evidence="5" id="KW-0804">Transcription</keyword>
<feature type="compositionally biased region" description="Low complexity" evidence="7">
    <location>
        <begin position="57"/>
        <end position="71"/>
    </location>
</feature>
<dbReference type="PROSITE" id="PS51998">
    <property type="entry name" value="DEK_C"/>
    <property type="match status" value="1"/>
</dbReference>
<dbReference type="Pfam" id="PF08766">
    <property type="entry name" value="DEK_C"/>
    <property type="match status" value="1"/>
</dbReference>
<keyword evidence="4" id="KW-0238">DNA-binding</keyword>
<dbReference type="InterPro" id="IPR014876">
    <property type="entry name" value="DEK_C"/>
</dbReference>
<evidence type="ECO:0000256" key="1">
    <source>
        <dbReference type="ARBA" id="ARBA00004123"/>
    </source>
</evidence>
<comment type="similarity">
    <text evidence="2">Belongs to the transcriptional coactivator PC4 family.</text>
</comment>
<dbReference type="EMBL" id="JACGCM010002755">
    <property type="protein sequence ID" value="KAF6136164.1"/>
    <property type="molecule type" value="Genomic_DNA"/>
</dbReference>
<evidence type="ECO:0000256" key="7">
    <source>
        <dbReference type="SAM" id="MobiDB-lite"/>
    </source>
</evidence>
<dbReference type="OrthoDB" id="2505440at2759"/>
<feature type="compositionally biased region" description="Acidic residues" evidence="7">
    <location>
        <begin position="73"/>
        <end position="87"/>
    </location>
</feature>
<dbReference type="Gene3D" id="1.10.10.60">
    <property type="entry name" value="Homeodomain-like"/>
    <property type="match status" value="1"/>
</dbReference>
<dbReference type="InterPro" id="IPR045125">
    <property type="entry name" value="Sub1/Tcp4-like"/>
</dbReference>
<dbReference type="InterPro" id="IPR003173">
    <property type="entry name" value="PC4_C"/>
</dbReference>
<feature type="domain" description="DEK-C" evidence="8">
    <location>
        <begin position="1"/>
        <end position="56"/>
    </location>
</feature>
<dbReference type="AlphaFoldDB" id="A0A7J7L0U5"/>
<reference evidence="9 10" key="1">
    <citation type="journal article" date="2020" name="IScience">
        <title>Genome Sequencing of the Endangered Kingdonia uniflora (Circaeasteraceae, Ranunculales) Reveals Potential Mechanisms of Evolutionary Specialization.</title>
        <authorList>
            <person name="Sun Y."/>
            <person name="Deng T."/>
            <person name="Zhang A."/>
            <person name="Moore M.J."/>
            <person name="Landis J.B."/>
            <person name="Lin N."/>
            <person name="Zhang H."/>
            <person name="Zhang X."/>
            <person name="Huang J."/>
            <person name="Zhang X."/>
            <person name="Sun H."/>
            <person name="Wang H."/>
        </authorList>
    </citation>
    <scope>NUCLEOTIDE SEQUENCE [LARGE SCALE GENOMIC DNA]</scope>
    <source>
        <strain evidence="9">TB1705</strain>
        <tissue evidence="9">Leaf</tissue>
    </source>
</reference>
<dbReference type="InterPro" id="IPR009044">
    <property type="entry name" value="ssDNA-bd_transcriptional_reg"/>
</dbReference>
<dbReference type="GO" id="GO:0003713">
    <property type="term" value="F:transcription coactivator activity"/>
    <property type="evidence" value="ECO:0007669"/>
    <property type="project" value="InterPro"/>
</dbReference>
<keyword evidence="3" id="KW-0805">Transcription regulation</keyword>
<comment type="caution">
    <text evidence="9">The sequence shown here is derived from an EMBL/GenBank/DDBJ whole genome shotgun (WGS) entry which is preliminary data.</text>
</comment>
<keyword evidence="6" id="KW-0539">Nucleus</keyword>
<dbReference type="GO" id="GO:0060261">
    <property type="term" value="P:positive regulation of transcription initiation by RNA polymerase II"/>
    <property type="evidence" value="ECO:0007669"/>
    <property type="project" value="InterPro"/>
</dbReference>
<dbReference type="Proteomes" id="UP000541444">
    <property type="component" value="Unassembled WGS sequence"/>
</dbReference>
<evidence type="ECO:0000256" key="3">
    <source>
        <dbReference type="ARBA" id="ARBA00023015"/>
    </source>
</evidence>
<organism evidence="9 10">
    <name type="scientific">Kingdonia uniflora</name>
    <dbReference type="NCBI Taxonomy" id="39325"/>
    <lineage>
        <taxon>Eukaryota</taxon>
        <taxon>Viridiplantae</taxon>
        <taxon>Streptophyta</taxon>
        <taxon>Embryophyta</taxon>
        <taxon>Tracheophyta</taxon>
        <taxon>Spermatophyta</taxon>
        <taxon>Magnoliopsida</taxon>
        <taxon>Ranunculales</taxon>
        <taxon>Circaeasteraceae</taxon>
        <taxon>Kingdonia</taxon>
    </lineage>
</organism>
<name>A0A7J7L0U5_9MAGN</name>
<dbReference type="Gene3D" id="2.30.31.10">
    <property type="entry name" value="Transcriptional Coactivator Pc4, Chain A"/>
    <property type="match status" value="1"/>
</dbReference>
<dbReference type="InterPro" id="IPR017415">
    <property type="entry name" value="KELP"/>
</dbReference>
<dbReference type="GO" id="GO:0003677">
    <property type="term" value="F:DNA binding"/>
    <property type="evidence" value="ECO:0007669"/>
    <property type="project" value="UniProtKB-KW"/>
</dbReference>
<evidence type="ECO:0000256" key="4">
    <source>
        <dbReference type="ARBA" id="ARBA00023125"/>
    </source>
</evidence>
<dbReference type="Pfam" id="PF02229">
    <property type="entry name" value="PC4"/>
    <property type="match status" value="1"/>
</dbReference>
<feature type="region of interest" description="Disordered" evidence="7">
    <location>
        <begin position="57"/>
        <end position="99"/>
    </location>
</feature>
<dbReference type="PIRSF" id="PIRSF038156">
    <property type="entry name" value="RNA_pol_II_KELP"/>
    <property type="match status" value="1"/>
</dbReference>
<evidence type="ECO:0000313" key="9">
    <source>
        <dbReference type="EMBL" id="KAF6136164.1"/>
    </source>
</evidence>
<keyword evidence="10" id="KW-1185">Reference proteome</keyword>
<evidence type="ECO:0000256" key="5">
    <source>
        <dbReference type="ARBA" id="ARBA00023163"/>
    </source>
</evidence>
<dbReference type="SUPFAM" id="SSF54447">
    <property type="entry name" value="ssDNA-binding transcriptional regulator domain"/>
    <property type="match status" value="1"/>
</dbReference>
<comment type="subcellular location">
    <subcellularLocation>
        <location evidence="1">Nucleus</location>
    </subcellularLocation>
</comment>
<proteinExistence type="inferred from homology"/>
<accession>A0A7J7L0U5</accession>
<sequence>MDPQIEETVIEILKNSDMDEMTEFKVRKMAGEKLGFDLSGAQNKQFIRTIVESFLLSQQPPQQSQTKQTLQALEEEDEDDDDDDDDDEKPKVSPKEYDDDGDLIICRLSNKRRVTVQDFKGKTLVSIREYYDKDGKQCPSSKGTYYNVNNFYEIRIG</sequence>
<evidence type="ECO:0000256" key="6">
    <source>
        <dbReference type="ARBA" id="ARBA00023242"/>
    </source>
</evidence>
<protein>
    <recommendedName>
        <fullName evidence="8">DEK-C domain-containing protein</fullName>
    </recommendedName>
</protein>
<evidence type="ECO:0000256" key="2">
    <source>
        <dbReference type="ARBA" id="ARBA00009001"/>
    </source>
</evidence>
<evidence type="ECO:0000313" key="10">
    <source>
        <dbReference type="Proteomes" id="UP000541444"/>
    </source>
</evidence>
<dbReference type="SUPFAM" id="SSF109715">
    <property type="entry name" value="DEK C-terminal domain"/>
    <property type="match status" value="1"/>
</dbReference>